<protein>
    <submittedName>
        <fullName evidence="1">Uncharacterized protein</fullName>
    </submittedName>
</protein>
<evidence type="ECO:0000313" key="1">
    <source>
        <dbReference type="EMBL" id="XCN26287.1"/>
    </source>
</evidence>
<name>A0AAU8KTE3_9VIRU</name>
<accession>A0AAU8KTE3</accession>
<dbReference type="EMBL" id="PP813861">
    <property type="protein sequence ID" value="XCN26287.1"/>
    <property type="molecule type" value="Genomic_DNA"/>
</dbReference>
<organism evidence="1">
    <name type="scientific">Pseudomonas phage vB_PaeM_FBPa36</name>
    <dbReference type="NCBI Taxonomy" id="3231237"/>
    <lineage>
        <taxon>Viruses</taxon>
    </lineage>
</organism>
<proteinExistence type="predicted"/>
<reference evidence="1" key="1">
    <citation type="submission" date="2024-05" db="EMBL/GenBank/DDBJ databases">
        <title>Defense systems in Pseudomonas aeruginosa.</title>
        <authorList>
            <person name="van den Berg D.F."/>
            <person name="Costa R.A."/>
        </authorList>
    </citation>
    <scope>NUCLEOTIDE SEQUENCE</scope>
</reference>
<sequence length="360" mass="40965">MVTLKIAGLTQVSVKPTIDHPYDKKSGTAYTKGDPYANWNLPVSRFVEYRNESFHRITVVDSSGHAINIGTSRKYVMSNRLVVKVIYRWSGDDSFNYEVMAKSIPGFTPEEMLEYIQSFSRQTFDQFNNQLSEINIWYSIDLSKLVDQYHGGWIQSLGIQVFKTEYSQYFEFYPNRNISPPGYSGLSPEEEALSNQVWNETYSLTYNTDINKPDKLFYVMAGRIMAIESIYNPSLDPGLIVNIRGKHGCISHNGEKRYVIPPEQFHENGFFRTHEEAAAMVGIKDKKVIERLKTALLTAADIKEREAQEKAAGTFDKEFKPKDVVLIHGLKWGDLNSIASDLVSSIKIVGSLMDLILPKV</sequence>